<dbReference type="OrthoDB" id="9814970at2"/>
<sequence length="277" mass="30685">MNRLPTPLPVVFTDLDGTLLDLHTYDPGPAREAVALLQERRIPIVFCSSKTRAEQLVYRRLLRIQDPFIVENGAAIFIPKGYFTVPHEARPTSHGLEVIELGRPAAAIRRALREIRKETGLSFQGYHEMTLEEVSRLTGLPPEAARRATAREYSETIVVDFGPADWQRFNAALVAHGLVCFAGGRFHTVVGLGTDKGRAVHLLAELYRRQYGSILTIGLGDSPNDVPMLRAVERPFLVQRPDGSWESVDVPGLVPVPAPGPEGWRMAIEQLLTQLAV</sequence>
<dbReference type="InterPro" id="IPR006381">
    <property type="entry name" value="HAD-SF-IIB-MPGP"/>
</dbReference>
<dbReference type="InterPro" id="IPR023214">
    <property type="entry name" value="HAD_sf"/>
</dbReference>
<dbReference type="STRING" id="633813.SAMN04488087_1750"/>
<dbReference type="Gene3D" id="3.30.980.20">
    <property type="entry name" value="Putative mannosyl-3-phosphoglycerate phosphatase, domain 2"/>
    <property type="match status" value="1"/>
</dbReference>
<evidence type="ECO:0000313" key="6">
    <source>
        <dbReference type="Proteomes" id="UP000185812"/>
    </source>
</evidence>
<reference evidence="6" key="1">
    <citation type="submission" date="2016-11" db="EMBL/GenBank/DDBJ databases">
        <authorList>
            <person name="Varghese N."/>
            <person name="Submissions S."/>
        </authorList>
    </citation>
    <scope>NUCLEOTIDE SEQUENCE [LARGE SCALE GENOMIC DNA]</scope>
    <source>
        <strain evidence="6">DSM 22212</strain>
    </source>
</reference>
<dbReference type="AlphaFoldDB" id="A0A1M6UKK9"/>
<dbReference type="GO" id="GO:0051479">
    <property type="term" value="P:mannosylglycerate biosynthetic process"/>
    <property type="evidence" value="ECO:0007669"/>
    <property type="project" value="InterPro"/>
</dbReference>
<dbReference type="NCBIfam" id="TIGR01484">
    <property type="entry name" value="HAD-SF-IIB"/>
    <property type="match status" value="1"/>
</dbReference>
<dbReference type="GO" id="GO:0050531">
    <property type="term" value="F:mannosyl-3-phosphoglycerate phosphatase activity"/>
    <property type="evidence" value="ECO:0007669"/>
    <property type="project" value="UniProtKB-UniRule"/>
</dbReference>
<dbReference type="Gene3D" id="3.40.50.1000">
    <property type="entry name" value="HAD superfamily/HAD-like"/>
    <property type="match status" value="1"/>
</dbReference>
<dbReference type="EC" id="3.1.3.70" evidence="4"/>
<dbReference type="SFLD" id="SFLDG01142">
    <property type="entry name" value="C2.B.2:_Mannosyl-3-phosphoglyc"/>
    <property type="match status" value="1"/>
</dbReference>
<keyword evidence="2" id="KW-0378">Hydrolase</keyword>
<evidence type="ECO:0000256" key="4">
    <source>
        <dbReference type="NCBIfam" id="TIGR02461"/>
    </source>
</evidence>
<dbReference type="SUPFAM" id="SSF56784">
    <property type="entry name" value="HAD-like"/>
    <property type="match status" value="1"/>
</dbReference>
<name>A0A1M6UKK9_9BACT</name>
<dbReference type="CDD" id="cd07507">
    <property type="entry name" value="HAD_Pase"/>
    <property type="match status" value="1"/>
</dbReference>
<dbReference type="SFLD" id="SFLDG01140">
    <property type="entry name" value="C2.B:_Phosphomannomutase_and_P"/>
    <property type="match status" value="1"/>
</dbReference>
<dbReference type="Pfam" id="PF08282">
    <property type="entry name" value="Hydrolase_3"/>
    <property type="match status" value="1"/>
</dbReference>
<evidence type="ECO:0000313" key="5">
    <source>
        <dbReference type="EMBL" id="SHK69717.1"/>
    </source>
</evidence>
<dbReference type="PANTHER" id="PTHR10000">
    <property type="entry name" value="PHOSPHOSERINE PHOSPHATASE"/>
    <property type="match status" value="1"/>
</dbReference>
<dbReference type="PANTHER" id="PTHR10000:SF8">
    <property type="entry name" value="HAD SUPERFAMILY HYDROLASE-LIKE, TYPE 3"/>
    <property type="match status" value="1"/>
</dbReference>
<evidence type="ECO:0000256" key="1">
    <source>
        <dbReference type="ARBA" id="ARBA00022723"/>
    </source>
</evidence>
<dbReference type="RefSeq" id="WP_072715583.1">
    <property type="nucleotide sequence ID" value="NZ_FRAU01000005.1"/>
</dbReference>
<proteinExistence type="predicted"/>
<dbReference type="GO" id="GO:0000287">
    <property type="term" value="F:magnesium ion binding"/>
    <property type="evidence" value="ECO:0007669"/>
    <property type="project" value="TreeGrafter"/>
</dbReference>
<protein>
    <recommendedName>
        <fullName evidence="4">Mannosyl-3-phosphoglycerate phosphatase</fullName>
        <ecNumber evidence="4">3.1.3.70</ecNumber>
    </recommendedName>
</protein>
<dbReference type="NCBIfam" id="TIGR01486">
    <property type="entry name" value="HAD-SF-IIB-MPGP"/>
    <property type="match status" value="1"/>
</dbReference>
<dbReference type="InterPro" id="IPR036412">
    <property type="entry name" value="HAD-like_sf"/>
</dbReference>
<dbReference type="InterPro" id="IPR033980">
    <property type="entry name" value="MPG_Pase_thermophiles"/>
</dbReference>
<keyword evidence="1" id="KW-0479">Metal-binding</keyword>
<dbReference type="GO" id="GO:0005829">
    <property type="term" value="C:cytosol"/>
    <property type="evidence" value="ECO:0007669"/>
    <property type="project" value="TreeGrafter"/>
</dbReference>
<evidence type="ECO:0000256" key="3">
    <source>
        <dbReference type="ARBA" id="ARBA00022842"/>
    </source>
</evidence>
<keyword evidence="6" id="KW-1185">Reference proteome</keyword>
<evidence type="ECO:0000256" key="2">
    <source>
        <dbReference type="ARBA" id="ARBA00022801"/>
    </source>
</evidence>
<accession>A0A1M6UKK9</accession>
<gene>
    <name evidence="5" type="ORF">SAMN04488087_1750</name>
</gene>
<dbReference type="Proteomes" id="UP000185812">
    <property type="component" value="Unassembled WGS sequence"/>
</dbReference>
<dbReference type="InterPro" id="IPR006379">
    <property type="entry name" value="HAD-SF_hydro_IIB"/>
</dbReference>
<dbReference type="SFLD" id="SFLDS00003">
    <property type="entry name" value="Haloacid_Dehalogenase"/>
    <property type="match status" value="1"/>
</dbReference>
<dbReference type="NCBIfam" id="TIGR02461">
    <property type="entry name" value="osmo_MPG_phos"/>
    <property type="match status" value="1"/>
</dbReference>
<keyword evidence="3" id="KW-0460">Magnesium</keyword>
<dbReference type="EMBL" id="FRAU01000005">
    <property type="protein sequence ID" value="SHK69717.1"/>
    <property type="molecule type" value="Genomic_DNA"/>
</dbReference>
<organism evidence="5 6">
    <name type="scientific">Rhodothermus profundi</name>
    <dbReference type="NCBI Taxonomy" id="633813"/>
    <lineage>
        <taxon>Bacteria</taxon>
        <taxon>Pseudomonadati</taxon>
        <taxon>Rhodothermota</taxon>
        <taxon>Rhodothermia</taxon>
        <taxon>Rhodothermales</taxon>
        <taxon>Rhodothermaceae</taxon>
        <taxon>Rhodothermus</taxon>
    </lineage>
</organism>